<dbReference type="RefSeq" id="WP_141288969.1">
    <property type="nucleotide sequence ID" value="NZ_BJMI01000016.1"/>
</dbReference>
<protein>
    <submittedName>
        <fullName evidence="1">Uncharacterized protein</fullName>
    </submittedName>
</protein>
<sequence>MSKHVPAELAALLRESFSATSHPRKATAKPVRSKMHIDRIYPTGGDDIFIEFSDDPGKARGNTVIIRISEEFIDMAKNIIDSLKRK</sequence>
<evidence type="ECO:0000313" key="2">
    <source>
        <dbReference type="Proteomes" id="UP000562982"/>
    </source>
</evidence>
<evidence type="ECO:0000313" key="1">
    <source>
        <dbReference type="EMBL" id="MBB2186465.1"/>
    </source>
</evidence>
<gene>
    <name evidence="1" type="ORF">HLH32_08695</name>
</gene>
<comment type="caution">
    <text evidence="1">The sequence shown here is derived from an EMBL/GenBank/DDBJ whole genome shotgun (WGS) entry which is preliminary data.</text>
</comment>
<dbReference type="AlphaFoldDB" id="A0A7W4PAF0"/>
<dbReference type="OrthoDB" id="9921349at2"/>
<organism evidence="1 2">
    <name type="scientific">Gluconacetobacter liquefaciens</name>
    <name type="common">Acetobacter liquefaciens</name>
    <dbReference type="NCBI Taxonomy" id="89584"/>
    <lineage>
        <taxon>Bacteria</taxon>
        <taxon>Pseudomonadati</taxon>
        <taxon>Pseudomonadota</taxon>
        <taxon>Alphaproteobacteria</taxon>
        <taxon>Acetobacterales</taxon>
        <taxon>Acetobacteraceae</taxon>
        <taxon>Gluconacetobacter</taxon>
    </lineage>
</organism>
<accession>A0A7W4PAF0</accession>
<reference evidence="1 2" key="1">
    <citation type="submission" date="2020-04" db="EMBL/GenBank/DDBJ databases">
        <title>Description of novel Gluconacetobacter.</title>
        <authorList>
            <person name="Sombolestani A."/>
        </authorList>
    </citation>
    <scope>NUCLEOTIDE SEQUENCE [LARGE SCALE GENOMIC DNA]</scope>
    <source>
        <strain evidence="1 2">LMG 1382</strain>
    </source>
</reference>
<dbReference type="Proteomes" id="UP000562982">
    <property type="component" value="Unassembled WGS sequence"/>
</dbReference>
<name>A0A7W4PAF0_GLULI</name>
<proteinExistence type="predicted"/>
<dbReference type="EMBL" id="JABEQI010000004">
    <property type="protein sequence ID" value="MBB2186465.1"/>
    <property type="molecule type" value="Genomic_DNA"/>
</dbReference>